<accession>A0A4V1E0T3</accession>
<evidence type="ECO:0000313" key="1">
    <source>
        <dbReference type="EMBL" id="QCO55734.1"/>
    </source>
</evidence>
<dbReference type="KEGG" id="pseb:EOK75_08260"/>
<name>A0A4V1E0T3_9RHOB</name>
<proteinExistence type="predicted"/>
<protein>
    <submittedName>
        <fullName evidence="1">Uncharacterized protein</fullName>
    </submittedName>
</protein>
<gene>
    <name evidence="1" type="ORF">EOK75_08260</name>
</gene>
<dbReference type="EMBL" id="CP039964">
    <property type="protein sequence ID" value="QCO55734.1"/>
    <property type="molecule type" value="Genomic_DNA"/>
</dbReference>
<evidence type="ECO:0000313" key="2">
    <source>
        <dbReference type="Proteomes" id="UP000298631"/>
    </source>
</evidence>
<dbReference type="AlphaFoldDB" id="A0A4V1E0T3"/>
<keyword evidence="2" id="KW-1185">Reference proteome</keyword>
<dbReference type="Proteomes" id="UP000298631">
    <property type="component" value="Chromosome"/>
</dbReference>
<sequence length="130" mass="14558">MGVVLWLRQKSALQCREADGGMRDPAPSGYKAGYGIYWFLERVPESNSGTRICNPENFADLIGKKCKRTCFVHGHFSIGYEREVNGFSQAKRQRKTAEGAATHLNGPEEFFLPHDYANFGLTSSQLAVRL</sequence>
<reference evidence="1 2" key="1">
    <citation type="submission" date="2019-05" db="EMBL/GenBank/DDBJ databases">
        <title>Pseudorhodobacter turbinis sp. nov., isolated from the gut of the Korean turban shell.</title>
        <authorList>
            <person name="Jeong Y.-S."/>
            <person name="Kang W.-R."/>
            <person name="Bae J.-W."/>
        </authorList>
    </citation>
    <scope>NUCLEOTIDE SEQUENCE [LARGE SCALE GENOMIC DNA]</scope>
    <source>
        <strain evidence="1 2">S12M18</strain>
    </source>
</reference>
<organism evidence="1 2">
    <name type="scientific">Pseudorhodobacter turbinis</name>
    <dbReference type="NCBI Taxonomy" id="2500533"/>
    <lineage>
        <taxon>Bacteria</taxon>
        <taxon>Pseudomonadati</taxon>
        <taxon>Pseudomonadota</taxon>
        <taxon>Alphaproteobacteria</taxon>
        <taxon>Rhodobacterales</taxon>
        <taxon>Paracoccaceae</taxon>
        <taxon>Pseudorhodobacter</taxon>
    </lineage>
</organism>